<gene>
    <name evidence="2" type="ORF">SOIL9_69330</name>
</gene>
<dbReference type="PROSITE" id="PS51257">
    <property type="entry name" value="PROKAR_LIPOPROTEIN"/>
    <property type="match status" value="1"/>
</dbReference>
<dbReference type="RefSeq" id="WP_162665869.1">
    <property type="nucleotide sequence ID" value="NZ_LR593886.1"/>
</dbReference>
<evidence type="ECO:0008006" key="4">
    <source>
        <dbReference type="Google" id="ProtNLM"/>
    </source>
</evidence>
<feature type="region of interest" description="Disordered" evidence="1">
    <location>
        <begin position="143"/>
        <end position="174"/>
    </location>
</feature>
<proteinExistence type="predicted"/>
<accession>A0A6P2CPB8</accession>
<reference evidence="2 3" key="1">
    <citation type="submission" date="2019-05" db="EMBL/GenBank/DDBJ databases">
        <authorList>
            <consortium name="Science for Life Laboratories"/>
        </authorList>
    </citation>
    <scope>NUCLEOTIDE SEQUENCE [LARGE SCALE GENOMIC DNA]</scope>
    <source>
        <strain evidence="2">Soil9</strain>
    </source>
</reference>
<evidence type="ECO:0000256" key="1">
    <source>
        <dbReference type="SAM" id="MobiDB-lite"/>
    </source>
</evidence>
<sequence>MRPVLLFVLVALAGCGRPTAPAIAVYPVEGRLIVSGIPAVNAQVALHPIGEPTSSYHPVGTTGADGRFRLTTHTTEDGAPAGEYVVTVIWTNHELFGGDCPCGADPTQHDRLCGAYADPATSRLRATIRAQHNEITLETTVGGGGRGWNLPRLQDAAKKTDRVAPADRDREQKQ</sequence>
<name>A0A6P2CPB8_9BACT</name>
<keyword evidence="3" id="KW-1185">Reference proteome</keyword>
<organism evidence="2 3">
    <name type="scientific">Gemmata massiliana</name>
    <dbReference type="NCBI Taxonomy" id="1210884"/>
    <lineage>
        <taxon>Bacteria</taxon>
        <taxon>Pseudomonadati</taxon>
        <taxon>Planctomycetota</taxon>
        <taxon>Planctomycetia</taxon>
        <taxon>Gemmatales</taxon>
        <taxon>Gemmataceae</taxon>
        <taxon>Gemmata</taxon>
    </lineage>
</organism>
<evidence type="ECO:0000313" key="3">
    <source>
        <dbReference type="Proteomes" id="UP000464178"/>
    </source>
</evidence>
<feature type="compositionally biased region" description="Basic and acidic residues" evidence="1">
    <location>
        <begin position="155"/>
        <end position="174"/>
    </location>
</feature>
<protein>
    <recommendedName>
        <fullName evidence="4">Carboxypeptidase regulatory-like domain-containing protein</fullName>
    </recommendedName>
</protein>
<evidence type="ECO:0000313" key="2">
    <source>
        <dbReference type="EMBL" id="VTR90781.1"/>
    </source>
</evidence>
<dbReference type="Proteomes" id="UP000464178">
    <property type="component" value="Chromosome"/>
</dbReference>
<dbReference type="EMBL" id="LR593886">
    <property type="protein sequence ID" value="VTR90781.1"/>
    <property type="molecule type" value="Genomic_DNA"/>
</dbReference>
<dbReference type="AlphaFoldDB" id="A0A6P2CPB8"/>
<dbReference type="KEGG" id="gms:SOIL9_69330"/>